<evidence type="ECO:0000313" key="2">
    <source>
        <dbReference type="EMBL" id="KAK9088461.1"/>
    </source>
</evidence>
<comment type="caution">
    <text evidence="2">The sequence shown here is derived from an EMBL/GenBank/DDBJ whole genome shotgun (WGS) entry which is preliminary data.</text>
</comment>
<feature type="compositionally biased region" description="Basic and acidic residues" evidence="1">
    <location>
        <begin position="18"/>
        <end position="30"/>
    </location>
</feature>
<proteinExistence type="predicted"/>
<name>A0AAP0E881_9MAGN</name>
<evidence type="ECO:0000313" key="3">
    <source>
        <dbReference type="Proteomes" id="UP001419268"/>
    </source>
</evidence>
<evidence type="ECO:0000256" key="1">
    <source>
        <dbReference type="SAM" id="MobiDB-lite"/>
    </source>
</evidence>
<gene>
    <name evidence="2" type="ORF">Scep_027543</name>
</gene>
<accession>A0AAP0E881</accession>
<keyword evidence="3" id="KW-1185">Reference proteome</keyword>
<dbReference type="Proteomes" id="UP001419268">
    <property type="component" value="Unassembled WGS sequence"/>
</dbReference>
<dbReference type="EMBL" id="JBBNAG010000012">
    <property type="protein sequence ID" value="KAK9088461.1"/>
    <property type="molecule type" value="Genomic_DNA"/>
</dbReference>
<organism evidence="2 3">
    <name type="scientific">Stephania cephalantha</name>
    <dbReference type="NCBI Taxonomy" id="152367"/>
    <lineage>
        <taxon>Eukaryota</taxon>
        <taxon>Viridiplantae</taxon>
        <taxon>Streptophyta</taxon>
        <taxon>Embryophyta</taxon>
        <taxon>Tracheophyta</taxon>
        <taxon>Spermatophyta</taxon>
        <taxon>Magnoliopsida</taxon>
        <taxon>Ranunculales</taxon>
        <taxon>Menispermaceae</taxon>
        <taxon>Menispermoideae</taxon>
        <taxon>Cissampelideae</taxon>
        <taxon>Stephania</taxon>
    </lineage>
</organism>
<protein>
    <submittedName>
        <fullName evidence="2">Uncharacterized protein</fullName>
    </submittedName>
</protein>
<dbReference type="AlphaFoldDB" id="A0AAP0E881"/>
<feature type="region of interest" description="Disordered" evidence="1">
    <location>
        <begin position="18"/>
        <end position="77"/>
    </location>
</feature>
<sequence>MQWLDVQTSGVTELHNDVTRAEAERNEQWRRRSVAWQSKRKKAASAAARSGAGDRKRVELQCRAGRRSGAEYSRGSE</sequence>
<reference evidence="2 3" key="1">
    <citation type="submission" date="2024-01" db="EMBL/GenBank/DDBJ databases">
        <title>Genome assemblies of Stephania.</title>
        <authorList>
            <person name="Yang L."/>
        </authorList>
    </citation>
    <scope>NUCLEOTIDE SEQUENCE [LARGE SCALE GENOMIC DNA]</scope>
    <source>
        <strain evidence="2">JXDWG</strain>
        <tissue evidence="2">Leaf</tissue>
    </source>
</reference>